<dbReference type="Proteomes" id="UP000593572">
    <property type="component" value="Unassembled WGS sequence"/>
</dbReference>
<feature type="region of interest" description="Disordered" evidence="1">
    <location>
        <begin position="1"/>
        <end position="26"/>
    </location>
</feature>
<accession>A0A7J8MQT9</accession>
<organism evidence="3 4">
    <name type="scientific">Gossypium lobatum</name>
    <dbReference type="NCBI Taxonomy" id="34289"/>
    <lineage>
        <taxon>Eukaryota</taxon>
        <taxon>Viridiplantae</taxon>
        <taxon>Streptophyta</taxon>
        <taxon>Embryophyta</taxon>
        <taxon>Tracheophyta</taxon>
        <taxon>Spermatophyta</taxon>
        <taxon>Magnoliopsida</taxon>
        <taxon>eudicotyledons</taxon>
        <taxon>Gunneridae</taxon>
        <taxon>Pentapetalae</taxon>
        <taxon>rosids</taxon>
        <taxon>malvids</taxon>
        <taxon>Malvales</taxon>
        <taxon>Malvaceae</taxon>
        <taxon>Malvoideae</taxon>
        <taxon>Gossypium</taxon>
    </lineage>
</organism>
<dbReference type="EMBL" id="JABEZX010000009">
    <property type="protein sequence ID" value="MBA0566932.1"/>
    <property type="molecule type" value="Genomic_DNA"/>
</dbReference>
<gene>
    <name evidence="3" type="ORF">Golob_011704</name>
</gene>
<reference evidence="3 4" key="1">
    <citation type="journal article" date="2019" name="Genome Biol. Evol.">
        <title>Insights into the evolution of the New World diploid cottons (Gossypium, subgenus Houzingenia) based on genome sequencing.</title>
        <authorList>
            <person name="Grover C.E."/>
            <person name="Arick M.A. 2nd"/>
            <person name="Thrash A."/>
            <person name="Conover J.L."/>
            <person name="Sanders W.S."/>
            <person name="Peterson D.G."/>
            <person name="Frelichowski J.E."/>
            <person name="Scheffler J.A."/>
            <person name="Scheffler B.E."/>
            <person name="Wendel J.F."/>
        </authorList>
    </citation>
    <scope>NUCLEOTIDE SEQUENCE [LARGE SCALE GENOMIC DNA]</scope>
    <source>
        <strain evidence="3">157</strain>
        <tissue evidence="3">Leaf</tissue>
    </source>
</reference>
<name>A0A7J8MQT9_9ROSI</name>
<evidence type="ECO:0000313" key="3">
    <source>
        <dbReference type="EMBL" id="MBA0566932.1"/>
    </source>
</evidence>
<keyword evidence="4" id="KW-1185">Reference proteome</keyword>
<feature type="domain" description="Retrotransposon gag" evidence="2">
    <location>
        <begin position="5"/>
        <end position="75"/>
    </location>
</feature>
<evidence type="ECO:0000259" key="2">
    <source>
        <dbReference type="Pfam" id="PF03732"/>
    </source>
</evidence>
<dbReference type="InterPro" id="IPR005162">
    <property type="entry name" value="Retrotrans_gag_dom"/>
</dbReference>
<dbReference type="AlphaFoldDB" id="A0A7J8MQT9"/>
<evidence type="ECO:0000256" key="1">
    <source>
        <dbReference type="SAM" id="MobiDB-lite"/>
    </source>
</evidence>
<sequence>MGCCLQDRSNKQWMSPNRSTDEKRGGNVIGTLEDFQRELKKQFYPQYAEKEARAKLHSLTQQGTVQEHVRTFTMAEAESFAELGSMKDKFELSKPNGKGN</sequence>
<dbReference type="Pfam" id="PF03732">
    <property type="entry name" value="Retrotrans_gag"/>
    <property type="match status" value="1"/>
</dbReference>
<proteinExistence type="predicted"/>
<feature type="non-terminal residue" evidence="3">
    <location>
        <position position="1"/>
    </location>
</feature>
<evidence type="ECO:0000313" key="4">
    <source>
        <dbReference type="Proteomes" id="UP000593572"/>
    </source>
</evidence>
<comment type="caution">
    <text evidence="3">The sequence shown here is derived from an EMBL/GenBank/DDBJ whole genome shotgun (WGS) entry which is preliminary data.</text>
</comment>
<protein>
    <recommendedName>
        <fullName evidence="2">Retrotransposon gag domain-containing protein</fullName>
    </recommendedName>
</protein>